<dbReference type="GO" id="GO:0002161">
    <property type="term" value="F:aminoacyl-tRNA deacylase activity"/>
    <property type="evidence" value="ECO:0007669"/>
    <property type="project" value="InterPro"/>
</dbReference>
<evidence type="ECO:0000259" key="12">
    <source>
        <dbReference type="Pfam" id="PF08264"/>
    </source>
</evidence>
<dbReference type="InterPro" id="IPR009080">
    <property type="entry name" value="tRNAsynth_Ia_anticodon-bd"/>
</dbReference>
<dbReference type="InterPro" id="IPR002300">
    <property type="entry name" value="aa-tRNA-synth_Ia"/>
</dbReference>
<keyword evidence="7 10" id="KW-0030">Aminoacyl-tRNA synthetase</keyword>
<comment type="similarity">
    <text evidence="1 10">Belongs to the class-I aminoacyl-tRNA synthetase family.</text>
</comment>
<dbReference type="GO" id="GO:0005739">
    <property type="term" value="C:mitochondrion"/>
    <property type="evidence" value="ECO:0007669"/>
    <property type="project" value="TreeGrafter"/>
</dbReference>
<evidence type="ECO:0000256" key="9">
    <source>
        <dbReference type="ARBA" id="ARBA00047469"/>
    </source>
</evidence>
<comment type="catalytic activity">
    <reaction evidence="9">
        <text>tRNA(Leu) + L-leucine + ATP = L-leucyl-tRNA(Leu) + AMP + diphosphate</text>
        <dbReference type="Rhea" id="RHEA:11688"/>
        <dbReference type="Rhea" id="RHEA-COMP:9613"/>
        <dbReference type="Rhea" id="RHEA-COMP:9622"/>
        <dbReference type="ChEBI" id="CHEBI:30616"/>
        <dbReference type="ChEBI" id="CHEBI:33019"/>
        <dbReference type="ChEBI" id="CHEBI:57427"/>
        <dbReference type="ChEBI" id="CHEBI:78442"/>
        <dbReference type="ChEBI" id="CHEBI:78494"/>
        <dbReference type="ChEBI" id="CHEBI:456215"/>
        <dbReference type="EC" id="6.1.1.4"/>
    </reaction>
</comment>
<dbReference type="GO" id="GO:0006429">
    <property type="term" value="P:leucyl-tRNA aminoacylation"/>
    <property type="evidence" value="ECO:0007669"/>
    <property type="project" value="InterPro"/>
</dbReference>
<evidence type="ECO:0000256" key="6">
    <source>
        <dbReference type="ARBA" id="ARBA00022917"/>
    </source>
</evidence>
<keyword evidence="14" id="KW-1185">Reference proteome</keyword>
<evidence type="ECO:0000256" key="5">
    <source>
        <dbReference type="ARBA" id="ARBA00022840"/>
    </source>
</evidence>
<dbReference type="Gene3D" id="1.10.730.10">
    <property type="entry name" value="Isoleucyl-tRNA Synthetase, Domain 1"/>
    <property type="match status" value="1"/>
</dbReference>
<dbReference type="SUPFAM" id="SSF50677">
    <property type="entry name" value="ValRS/IleRS/LeuRS editing domain"/>
    <property type="match status" value="1"/>
</dbReference>
<reference evidence="13" key="1">
    <citation type="submission" date="2021-12" db="EMBL/GenBank/DDBJ databases">
        <authorList>
            <person name="King R."/>
        </authorList>
    </citation>
    <scope>NUCLEOTIDE SEQUENCE</scope>
</reference>
<dbReference type="EMBL" id="OU963862">
    <property type="protein sequence ID" value="CAH0381076.1"/>
    <property type="molecule type" value="Genomic_DNA"/>
</dbReference>
<dbReference type="InterPro" id="IPR014729">
    <property type="entry name" value="Rossmann-like_a/b/a_fold"/>
</dbReference>
<evidence type="ECO:0000256" key="3">
    <source>
        <dbReference type="ARBA" id="ARBA00022598"/>
    </source>
</evidence>
<dbReference type="Pfam" id="PF00133">
    <property type="entry name" value="tRNA-synt_1"/>
    <property type="match status" value="1"/>
</dbReference>
<evidence type="ECO:0000259" key="11">
    <source>
        <dbReference type="Pfam" id="PF00133"/>
    </source>
</evidence>
<dbReference type="PRINTS" id="PR00985">
    <property type="entry name" value="TRNASYNTHLEU"/>
</dbReference>
<evidence type="ECO:0000256" key="7">
    <source>
        <dbReference type="ARBA" id="ARBA00023146"/>
    </source>
</evidence>
<evidence type="ECO:0000256" key="8">
    <source>
        <dbReference type="ARBA" id="ARBA00030520"/>
    </source>
</evidence>
<dbReference type="CDD" id="cd00812">
    <property type="entry name" value="LeuRS_core"/>
    <property type="match status" value="1"/>
</dbReference>
<keyword evidence="6 10" id="KW-0648">Protein biosynthesis</keyword>
<accession>A0A9N9ZZK5</accession>
<organism evidence="13 14">
    <name type="scientific">Bemisia tabaci</name>
    <name type="common">Sweetpotato whitefly</name>
    <name type="synonym">Aleurodes tabaci</name>
    <dbReference type="NCBI Taxonomy" id="7038"/>
    <lineage>
        <taxon>Eukaryota</taxon>
        <taxon>Metazoa</taxon>
        <taxon>Ecdysozoa</taxon>
        <taxon>Arthropoda</taxon>
        <taxon>Hexapoda</taxon>
        <taxon>Insecta</taxon>
        <taxon>Pterygota</taxon>
        <taxon>Neoptera</taxon>
        <taxon>Paraneoptera</taxon>
        <taxon>Hemiptera</taxon>
        <taxon>Sternorrhyncha</taxon>
        <taxon>Aleyrodoidea</taxon>
        <taxon>Aleyrodidae</taxon>
        <taxon>Aleyrodinae</taxon>
        <taxon>Bemisia</taxon>
    </lineage>
</organism>
<dbReference type="GO" id="GO:0032543">
    <property type="term" value="P:mitochondrial translation"/>
    <property type="evidence" value="ECO:0007669"/>
    <property type="project" value="TreeGrafter"/>
</dbReference>
<evidence type="ECO:0000256" key="2">
    <source>
        <dbReference type="ARBA" id="ARBA00013164"/>
    </source>
</evidence>
<dbReference type="PANTHER" id="PTHR43740">
    <property type="entry name" value="LEUCYL-TRNA SYNTHETASE"/>
    <property type="match status" value="1"/>
</dbReference>
<dbReference type="SUPFAM" id="SSF47323">
    <property type="entry name" value="Anticodon-binding domain of a subclass of class I aminoacyl-tRNA synthetases"/>
    <property type="match status" value="1"/>
</dbReference>
<dbReference type="InterPro" id="IPR013155">
    <property type="entry name" value="M/V/L/I-tRNA-synth_anticd-bd"/>
</dbReference>
<evidence type="ECO:0000313" key="13">
    <source>
        <dbReference type="EMBL" id="CAH0381076.1"/>
    </source>
</evidence>
<evidence type="ECO:0000256" key="1">
    <source>
        <dbReference type="ARBA" id="ARBA00005594"/>
    </source>
</evidence>
<dbReference type="InterPro" id="IPR002302">
    <property type="entry name" value="Leu-tRNA-ligase"/>
</dbReference>
<dbReference type="PROSITE" id="PS00178">
    <property type="entry name" value="AA_TRNA_LIGASE_I"/>
    <property type="match status" value="1"/>
</dbReference>
<keyword evidence="4 10" id="KW-0547">Nucleotide-binding</keyword>
<evidence type="ECO:0000256" key="4">
    <source>
        <dbReference type="ARBA" id="ARBA00022741"/>
    </source>
</evidence>
<dbReference type="PANTHER" id="PTHR43740:SF2">
    <property type="entry name" value="LEUCINE--TRNA LIGASE, MITOCHONDRIAL"/>
    <property type="match status" value="1"/>
</dbReference>
<protein>
    <recommendedName>
        <fullName evidence="2">leucine--tRNA ligase</fullName>
        <ecNumber evidence="2">6.1.1.4</ecNumber>
    </recommendedName>
    <alternativeName>
        <fullName evidence="8">Leucyl-tRNA synthetase</fullName>
    </alternativeName>
</protein>
<dbReference type="Pfam" id="PF08264">
    <property type="entry name" value="Anticodon_1"/>
    <property type="match status" value="1"/>
</dbReference>
<evidence type="ECO:0000256" key="10">
    <source>
        <dbReference type="RuleBase" id="RU363035"/>
    </source>
</evidence>
<feature type="domain" description="Methionyl/Valyl/Leucyl/Isoleucyl-tRNA synthetase anticodon-binding" evidence="12">
    <location>
        <begin position="695"/>
        <end position="820"/>
    </location>
</feature>
<keyword evidence="5 10" id="KW-0067">ATP-binding</keyword>
<dbReference type="InterPro" id="IPR001412">
    <property type="entry name" value="aa-tRNA-synth_I_CS"/>
</dbReference>
<dbReference type="SUPFAM" id="SSF52374">
    <property type="entry name" value="Nucleotidylyl transferase"/>
    <property type="match status" value="1"/>
</dbReference>
<evidence type="ECO:0000313" key="14">
    <source>
        <dbReference type="Proteomes" id="UP001152759"/>
    </source>
</evidence>
<dbReference type="AlphaFoldDB" id="A0A9N9ZZK5"/>
<name>A0A9N9ZZK5_BEMTA</name>
<dbReference type="EC" id="6.1.1.4" evidence="2"/>
<dbReference type="Proteomes" id="UP001152759">
    <property type="component" value="Chromosome 1"/>
</dbReference>
<dbReference type="GO" id="GO:0005524">
    <property type="term" value="F:ATP binding"/>
    <property type="evidence" value="ECO:0007669"/>
    <property type="project" value="UniProtKB-KW"/>
</dbReference>
<gene>
    <name evidence="13" type="ORF">BEMITA_LOCUS761</name>
</gene>
<dbReference type="GO" id="GO:0004823">
    <property type="term" value="F:leucine-tRNA ligase activity"/>
    <property type="evidence" value="ECO:0007669"/>
    <property type="project" value="UniProtKB-EC"/>
</dbReference>
<dbReference type="Gene3D" id="3.40.50.620">
    <property type="entry name" value="HUPs"/>
    <property type="match status" value="2"/>
</dbReference>
<proteinExistence type="inferred from homology"/>
<sequence>MKTRNVFHWLSNKQVLSVGLSSATQRHFSDNIWAQKLDVQLMKEIESRWSKKVNSRQLDGKNEAKDKYYILPMFPYSSGDFHMGHIRTYVISDTLSRFHQMTGKNVLQPIGWDAFGLPAENASIERHIPVDKWAKSDVENMKSQLQSFRFNFDWDLEINTCFPNYYRWTQHIFLKLFHAGLVYQKEALVNWDPLDETALSDEQVDEDGKSWRTGVKVEKKILKQWFVKTTAFAKSLYDGLDETVLNKANDVHVMQRDWIGECDGYSFNFNLVSGNHKMQKFITVWTRHPEHLNNIQYLTVLPGSMLDHMEPTQDWNKNRRLSIQAANPINGSTIPIFVNDTVTYEECQDVKAGIPEIFLEDHVFAQENEIEIKKIDPVFSTKEEICNYAMEKNIGGYPVSSKLKDWLISRQRYWGTPIPLVFCSNCVGPQPIPYDLLPVRLPHTNKINMNTRAITPLESASSWVRTKCPSCGGPAKRVTDTMDTFFDSSWYYLRYLDVSNEKVPFDPKVVQSLLPVDVYVCSKEHAILHLYYARFMSHFLHSIGWVPNKEPFQKLLTPGKLKAKTYKFERSGDYVKKSEVKVAGPGSGPGQLHGYHKASNEKVKIDWEEMSESKRNSVDPAQVVAEYGIDTTRLMVLYYSAPTHDKLWITGEFKSILDWQRKAWQIVKNFMRIRDRQTPVRSIDEAKLPMDEEMMYNERNSFIKSVWHLYSELHLFNTIISKFHKMFTLLSNCSNASIRSGKEFERALAEMIILMAPMAPHFAAQLWQGIALVPYRLNENEFNWSGTVFEQKWPVVDDNFPMYLIVQVDNDMKHRFTITNAELRLITKEQAIEKAKSLPRLQEILTVAEVLGTSYHAIENSDHTINFKTKFSHRRSESESIKQS</sequence>
<keyword evidence="3 10" id="KW-0436">Ligase</keyword>
<dbReference type="InterPro" id="IPR009008">
    <property type="entry name" value="Val/Leu/Ile-tRNA-synth_edit"/>
</dbReference>
<dbReference type="KEGG" id="btab:109041100"/>
<feature type="domain" description="Aminoacyl-tRNA synthetase class Ia" evidence="11">
    <location>
        <begin position="47"/>
        <end position="523"/>
    </location>
</feature>